<name>A0A1I5L7U4_9SPHN</name>
<evidence type="ECO:0000313" key="1">
    <source>
        <dbReference type="EMBL" id="SFO93295.1"/>
    </source>
</evidence>
<dbReference type="EMBL" id="FOWZ01000001">
    <property type="protein sequence ID" value="SFO93295.1"/>
    <property type="molecule type" value="Genomic_DNA"/>
</dbReference>
<protein>
    <submittedName>
        <fullName evidence="1">Uncharacterized protein</fullName>
    </submittedName>
</protein>
<dbReference type="AlphaFoldDB" id="A0A1I5L7U4"/>
<sequence length="42" mass="4278">MTRFTNHLAAVSAAIVITVLSLQAITAVPLAETTVMVAPAIA</sequence>
<evidence type="ECO:0000313" key="2">
    <source>
        <dbReference type="Proteomes" id="UP000199331"/>
    </source>
</evidence>
<dbReference type="Proteomes" id="UP000199331">
    <property type="component" value="Unassembled WGS sequence"/>
</dbReference>
<reference evidence="2" key="1">
    <citation type="submission" date="2016-10" db="EMBL/GenBank/DDBJ databases">
        <authorList>
            <person name="Varghese N."/>
            <person name="Submissions S."/>
        </authorList>
    </citation>
    <scope>NUCLEOTIDE SEQUENCE [LARGE SCALE GENOMIC DNA]</scope>
    <source>
        <strain evidence="2">CGMCC 1.7715</strain>
    </source>
</reference>
<accession>A0A1I5L7U4</accession>
<dbReference type="STRING" id="604088.SAMN04488060_0804"/>
<organism evidence="1 2">
    <name type="scientific">Qipengyuania nanhaisediminis</name>
    <dbReference type="NCBI Taxonomy" id="604088"/>
    <lineage>
        <taxon>Bacteria</taxon>
        <taxon>Pseudomonadati</taxon>
        <taxon>Pseudomonadota</taxon>
        <taxon>Alphaproteobacteria</taxon>
        <taxon>Sphingomonadales</taxon>
        <taxon>Erythrobacteraceae</taxon>
        <taxon>Qipengyuania</taxon>
    </lineage>
</organism>
<gene>
    <name evidence="1" type="ORF">SAMN04488060_0804</name>
</gene>
<keyword evidence="2" id="KW-1185">Reference proteome</keyword>
<dbReference type="RefSeq" id="WP_281247523.1">
    <property type="nucleotide sequence ID" value="NZ_FOWZ01000001.1"/>
</dbReference>
<proteinExistence type="predicted"/>